<dbReference type="PANTHER" id="PTHR10587">
    <property type="entry name" value="GLYCOSYL TRANSFERASE-RELATED"/>
    <property type="match status" value="1"/>
</dbReference>
<accession>A0A432YAC2</accession>
<dbReference type="Proteomes" id="UP000288259">
    <property type="component" value="Unassembled WGS sequence"/>
</dbReference>
<evidence type="ECO:0000259" key="1">
    <source>
        <dbReference type="PROSITE" id="PS51677"/>
    </source>
</evidence>
<comment type="caution">
    <text evidence="2">The sequence shown here is derived from an EMBL/GenBank/DDBJ whole genome shotgun (WGS) entry which is preliminary data.</text>
</comment>
<dbReference type="Gene3D" id="3.20.20.370">
    <property type="entry name" value="Glycoside hydrolase/deacetylase"/>
    <property type="match status" value="1"/>
</dbReference>
<evidence type="ECO:0000313" key="2">
    <source>
        <dbReference type="EMBL" id="RUO57930.1"/>
    </source>
</evidence>
<dbReference type="PANTHER" id="PTHR10587:SF137">
    <property type="entry name" value="4-DEOXY-4-FORMAMIDO-L-ARABINOSE-PHOSPHOUNDECAPRENOL DEFORMYLASE ARND-RELATED"/>
    <property type="match status" value="1"/>
</dbReference>
<sequence>MWPNGFLNITTRGASSEPRVYLTFDDGPDPRFTPPLLDLLAEYEIRASFFVLGEACKAYPKHIRQLAEGGHDIGIHSYTHDHPWRLSAAEARAELQRCYHTLADITGSPPTLFRPAYGRFRPATLQEAKALQLTTVLWNRSVVDWGRWGTLAGISRRLNAVKPGDIVLMHDARPDANRPENSQIALREFLRSDKATRLSFSGLSQLIKKPS</sequence>
<dbReference type="GO" id="GO:0005975">
    <property type="term" value="P:carbohydrate metabolic process"/>
    <property type="evidence" value="ECO:0007669"/>
    <property type="project" value="InterPro"/>
</dbReference>
<dbReference type="PROSITE" id="PS51677">
    <property type="entry name" value="NODB"/>
    <property type="match status" value="1"/>
</dbReference>
<reference evidence="3" key="1">
    <citation type="journal article" date="2018" name="Front. Microbiol.">
        <title>Genome-Based Analysis Reveals the Taxonomy and Diversity of the Family Idiomarinaceae.</title>
        <authorList>
            <person name="Liu Y."/>
            <person name="Lai Q."/>
            <person name="Shao Z."/>
        </authorList>
    </citation>
    <scope>NUCLEOTIDE SEQUENCE [LARGE SCALE GENOMIC DNA]</scope>
    <source>
        <strain evidence="3">CVS-6</strain>
    </source>
</reference>
<dbReference type="InterPro" id="IPR002509">
    <property type="entry name" value="NODB_dom"/>
</dbReference>
<dbReference type="OrthoDB" id="9784220at2"/>
<dbReference type="Pfam" id="PF01522">
    <property type="entry name" value="Polysacc_deac_1"/>
    <property type="match status" value="1"/>
</dbReference>
<dbReference type="GO" id="GO:0016810">
    <property type="term" value="F:hydrolase activity, acting on carbon-nitrogen (but not peptide) bonds"/>
    <property type="evidence" value="ECO:0007669"/>
    <property type="project" value="InterPro"/>
</dbReference>
<keyword evidence="3" id="KW-1185">Reference proteome</keyword>
<protein>
    <recommendedName>
        <fullName evidence="1">NodB homology domain-containing protein</fullName>
    </recommendedName>
</protein>
<dbReference type="AlphaFoldDB" id="A0A432YAC2"/>
<dbReference type="InterPro" id="IPR011330">
    <property type="entry name" value="Glyco_hydro/deAcase_b/a-brl"/>
</dbReference>
<dbReference type="SUPFAM" id="SSF88713">
    <property type="entry name" value="Glycoside hydrolase/deacetylase"/>
    <property type="match status" value="1"/>
</dbReference>
<proteinExistence type="predicted"/>
<feature type="domain" description="NodB homology" evidence="1">
    <location>
        <begin position="18"/>
        <end position="201"/>
    </location>
</feature>
<organism evidence="2 3">
    <name type="scientific">Pseudidiomarina insulisalsae</name>
    <dbReference type="NCBI Taxonomy" id="575789"/>
    <lineage>
        <taxon>Bacteria</taxon>
        <taxon>Pseudomonadati</taxon>
        <taxon>Pseudomonadota</taxon>
        <taxon>Gammaproteobacteria</taxon>
        <taxon>Alteromonadales</taxon>
        <taxon>Idiomarinaceae</taxon>
        <taxon>Pseudidiomarina</taxon>
    </lineage>
</organism>
<gene>
    <name evidence="2" type="ORF">CWI71_11010</name>
</gene>
<dbReference type="CDD" id="cd10959">
    <property type="entry name" value="CE4_NodB_like_3"/>
    <property type="match status" value="1"/>
</dbReference>
<dbReference type="RefSeq" id="WP_126755320.1">
    <property type="nucleotide sequence ID" value="NZ_PIPY01000012.1"/>
</dbReference>
<evidence type="ECO:0000313" key="3">
    <source>
        <dbReference type="Proteomes" id="UP000288259"/>
    </source>
</evidence>
<name>A0A432YAC2_9GAMM</name>
<dbReference type="EMBL" id="PIPY01000012">
    <property type="protein sequence ID" value="RUO57930.1"/>
    <property type="molecule type" value="Genomic_DNA"/>
</dbReference>
<dbReference type="InterPro" id="IPR050248">
    <property type="entry name" value="Polysacc_deacetylase_ArnD"/>
</dbReference>